<name>A0A2T3N6K8_9GAMM</name>
<dbReference type="Proteomes" id="UP000241346">
    <property type="component" value="Unassembled WGS sequence"/>
</dbReference>
<comment type="caution">
    <text evidence="1">The sequence shown here is derived from an EMBL/GenBank/DDBJ whole genome shotgun (WGS) entry which is preliminary data.</text>
</comment>
<protein>
    <submittedName>
        <fullName evidence="1">Uncharacterized protein</fullName>
    </submittedName>
</protein>
<gene>
    <name evidence="1" type="ORF">C9J01_24065</name>
</gene>
<reference evidence="1 2" key="1">
    <citation type="submission" date="2018-03" db="EMBL/GenBank/DDBJ databases">
        <title>Whole genome sequencing of Histamine producing bacteria.</title>
        <authorList>
            <person name="Butler K."/>
        </authorList>
    </citation>
    <scope>NUCLEOTIDE SEQUENCE [LARGE SCALE GENOMIC DNA]</scope>
    <source>
        <strain evidence="1 2">DSM 19138</strain>
    </source>
</reference>
<accession>A0A2T3N6K8</accession>
<proteinExistence type="predicted"/>
<sequence length="91" mass="10913">MGNININTLNVLLHENYNFSHQELHLIEHDGFIYWTGTIGKQFKTRCTFLSIKEDQFYLFSNDLEYKLKENDIEQYKTSQASLRRSEIIHK</sequence>
<dbReference type="EMBL" id="PYMB01000022">
    <property type="protein sequence ID" value="PSW08249.1"/>
    <property type="molecule type" value="Genomic_DNA"/>
</dbReference>
<dbReference type="RefSeq" id="WP_107300660.1">
    <property type="nucleotide sequence ID" value="NZ_PYMB01000022.1"/>
</dbReference>
<evidence type="ECO:0000313" key="2">
    <source>
        <dbReference type="Proteomes" id="UP000241346"/>
    </source>
</evidence>
<evidence type="ECO:0000313" key="1">
    <source>
        <dbReference type="EMBL" id="PSW08249.1"/>
    </source>
</evidence>
<dbReference type="AlphaFoldDB" id="A0A2T3N6K8"/>
<organism evidence="1 2">
    <name type="scientific">Photobacterium rosenbergii</name>
    <dbReference type="NCBI Taxonomy" id="294936"/>
    <lineage>
        <taxon>Bacteria</taxon>
        <taxon>Pseudomonadati</taxon>
        <taxon>Pseudomonadota</taxon>
        <taxon>Gammaproteobacteria</taxon>
        <taxon>Vibrionales</taxon>
        <taxon>Vibrionaceae</taxon>
        <taxon>Photobacterium</taxon>
    </lineage>
</organism>